<reference evidence="8 9" key="1">
    <citation type="submission" date="2018-04" db="EMBL/GenBank/DDBJ databases">
        <authorList>
            <person name="Zhang X."/>
            <person name="Yuan J."/>
            <person name="Li F."/>
            <person name="Xiang J."/>
        </authorList>
    </citation>
    <scope>NUCLEOTIDE SEQUENCE [LARGE SCALE GENOMIC DNA]</scope>
    <source>
        <tissue evidence="8">Muscle</tissue>
    </source>
</reference>
<name>A0A423TXR6_PENVA</name>
<dbReference type="Pfam" id="PF17917">
    <property type="entry name" value="RT_RNaseH"/>
    <property type="match status" value="1"/>
</dbReference>
<dbReference type="GO" id="GO:0004519">
    <property type="term" value="F:endonuclease activity"/>
    <property type="evidence" value="ECO:0007669"/>
    <property type="project" value="UniProtKB-KW"/>
</dbReference>
<sequence>MFSTSHRPHSRYEAYLHTFLPYPSQPSCRLQRSHRRIARSRYHRTFSVTVVSPYASVPKKDGSLRPIIDYRRLNAATVPDRYPIPTIRTLLQEVDHERKLKLVFQRLADANLTINVKKCQFFRKQTEYLGHTVDSAGLCPNDKKVHVQNFPVPSTVTQVKAFLGLSGFYRPFIKKFGIIAEPLTRLLKKDAHASSIGLGAALMQRHDGRYKPIAFASRKLNQAESNYSVTDLEALAVVWALKLQGNHPGLHVHVLTDHRPLKYILTDSKHVKGRQARWLDTLLEFNPKIDYMPGSANKVVDALSRNVSVNHLSVLSPLELQAKQRADPLYADIIAHLEDTTKPRPTNRYRPIEEFYLRDGLLFRKSAPKKLRGSKQRRTYHQLVIPKSLFLQYSSFSTSLTLRDIKVFSKLCIWLALAIISPELPNELSNMSKLPDLPPLQGTHCRPSAALTYDIPERPFVRVSMDILSGFTSTENRNRYLLVMIDSFSRYTELAPIPDKSAQTVARAFLSHVICRPGAPEQLMCDNGTEFTNQTQANGLDERLNRTILNVLRTTINTQDNEWDLWIPITQAVINSTFHSSLGDIPNYVVYGDDQRLLQQRPSPVYGDDYAKIVIARKQEAYRIAREHLRVERDRIIAQQHSSRDGRRSPKVSSSSIVFFPRVRLPWSSSDTSNLEMVITCILRPALSWVTCHRDFVFSFTHCSRIEDDPG</sequence>
<feature type="domain" description="Integrase catalytic" evidence="7">
    <location>
        <begin position="455"/>
        <end position="534"/>
    </location>
</feature>
<dbReference type="Gene3D" id="3.10.10.10">
    <property type="entry name" value="HIV Type 1 Reverse Transcriptase, subunit A, domain 1"/>
    <property type="match status" value="1"/>
</dbReference>
<dbReference type="GO" id="GO:0003964">
    <property type="term" value="F:RNA-directed DNA polymerase activity"/>
    <property type="evidence" value="ECO:0007669"/>
    <property type="project" value="UniProtKB-KW"/>
</dbReference>
<keyword evidence="1" id="KW-0808">Transferase</keyword>
<evidence type="ECO:0000313" key="8">
    <source>
        <dbReference type="EMBL" id="ROT81239.1"/>
    </source>
</evidence>
<evidence type="ECO:0000313" key="9">
    <source>
        <dbReference type="Proteomes" id="UP000283509"/>
    </source>
</evidence>
<dbReference type="STRING" id="6689.A0A423TXR6"/>
<dbReference type="InterPro" id="IPR043502">
    <property type="entry name" value="DNA/RNA_pol_sf"/>
</dbReference>
<dbReference type="GO" id="GO:0015074">
    <property type="term" value="P:DNA integration"/>
    <property type="evidence" value="ECO:0007669"/>
    <property type="project" value="InterPro"/>
</dbReference>
<comment type="caution">
    <text evidence="8">The sequence shown here is derived from an EMBL/GenBank/DDBJ whole genome shotgun (WGS) entry which is preliminary data.</text>
</comment>
<evidence type="ECO:0000256" key="1">
    <source>
        <dbReference type="ARBA" id="ARBA00022679"/>
    </source>
</evidence>
<gene>
    <name evidence="8" type="ORF">C7M84_000004</name>
</gene>
<dbReference type="Proteomes" id="UP000283509">
    <property type="component" value="Unassembled WGS sequence"/>
</dbReference>
<dbReference type="InterPro" id="IPR050951">
    <property type="entry name" value="Retrovirus_Pol_polyprotein"/>
</dbReference>
<dbReference type="GO" id="GO:0042575">
    <property type="term" value="C:DNA polymerase complex"/>
    <property type="evidence" value="ECO:0007669"/>
    <property type="project" value="UniProtKB-ARBA"/>
</dbReference>
<keyword evidence="3" id="KW-0540">Nuclease</keyword>
<dbReference type="Gene3D" id="3.30.70.270">
    <property type="match status" value="3"/>
</dbReference>
<dbReference type="PANTHER" id="PTHR37984:SF5">
    <property type="entry name" value="PROTEIN NYNRIN-LIKE"/>
    <property type="match status" value="1"/>
</dbReference>
<dbReference type="SUPFAM" id="SSF53098">
    <property type="entry name" value="Ribonuclease H-like"/>
    <property type="match status" value="1"/>
</dbReference>
<dbReference type="PANTHER" id="PTHR37984">
    <property type="entry name" value="PROTEIN CBG26694"/>
    <property type="match status" value="1"/>
</dbReference>
<dbReference type="InterPro" id="IPR041373">
    <property type="entry name" value="RT_RNaseH"/>
</dbReference>
<protein>
    <submittedName>
        <fullName evidence="8">Retrotransposon protein, putative, Ty3-gypsy subclass</fullName>
    </submittedName>
</protein>
<dbReference type="Gene3D" id="3.30.420.10">
    <property type="entry name" value="Ribonuclease H-like superfamily/Ribonuclease H"/>
    <property type="match status" value="1"/>
</dbReference>
<dbReference type="GO" id="GO:0003676">
    <property type="term" value="F:nucleic acid binding"/>
    <property type="evidence" value="ECO:0007669"/>
    <property type="project" value="InterPro"/>
</dbReference>
<evidence type="ECO:0000256" key="6">
    <source>
        <dbReference type="ARBA" id="ARBA00022918"/>
    </source>
</evidence>
<dbReference type="InterPro" id="IPR001584">
    <property type="entry name" value="Integrase_cat-core"/>
</dbReference>
<dbReference type="GO" id="GO:0016787">
    <property type="term" value="F:hydrolase activity"/>
    <property type="evidence" value="ECO:0007669"/>
    <property type="project" value="UniProtKB-KW"/>
</dbReference>
<dbReference type="AlphaFoldDB" id="A0A423TXR6"/>
<dbReference type="InterPro" id="IPR036397">
    <property type="entry name" value="RNaseH_sf"/>
</dbReference>
<keyword evidence="6" id="KW-0695">RNA-directed DNA polymerase</keyword>
<dbReference type="OrthoDB" id="6377445at2759"/>
<organism evidence="8 9">
    <name type="scientific">Penaeus vannamei</name>
    <name type="common">Whiteleg shrimp</name>
    <name type="synonym">Litopenaeus vannamei</name>
    <dbReference type="NCBI Taxonomy" id="6689"/>
    <lineage>
        <taxon>Eukaryota</taxon>
        <taxon>Metazoa</taxon>
        <taxon>Ecdysozoa</taxon>
        <taxon>Arthropoda</taxon>
        <taxon>Crustacea</taxon>
        <taxon>Multicrustacea</taxon>
        <taxon>Malacostraca</taxon>
        <taxon>Eumalacostraca</taxon>
        <taxon>Eucarida</taxon>
        <taxon>Decapoda</taxon>
        <taxon>Dendrobranchiata</taxon>
        <taxon>Penaeoidea</taxon>
        <taxon>Penaeidae</taxon>
        <taxon>Penaeus</taxon>
    </lineage>
</organism>
<evidence type="ECO:0000256" key="3">
    <source>
        <dbReference type="ARBA" id="ARBA00022722"/>
    </source>
</evidence>
<keyword evidence="5" id="KW-0378">Hydrolase</keyword>
<proteinExistence type="predicted"/>
<dbReference type="PROSITE" id="PS50994">
    <property type="entry name" value="INTEGRASE"/>
    <property type="match status" value="1"/>
</dbReference>
<evidence type="ECO:0000256" key="5">
    <source>
        <dbReference type="ARBA" id="ARBA00022801"/>
    </source>
</evidence>
<evidence type="ECO:0000256" key="4">
    <source>
        <dbReference type="ARBA" id="ARBA00022759"/>
    </source>
</evidence>
<dbReference type="EMBL" id="QCYY01001000">
    <property type="protein sequence ID" value="ROT81239.1"/>
    <property type="molecule type" value="Genomic_DNA"/>
</dbReference>
<evidence type="ECO:0000256" key="2">
    <source>
        <dbReference type="ARBA" id="ARBA00022695"/>
    </source>
</evidence>
<keyword evidence="9" id="KW-1185">Reference proteome</keyword>
<reference evidence="8 9" key="2">
    <citation type="submission" date="2019-01" db="EMBL/GenBank/DDBJ databases">
        <title>The decoding of complex shrimp genome reveals the adaptation for benthos swimmer, frequently molting mechanism and breeding impact on genome.</title>
        <authorList>
            <person name="Sun Y."/>
            <person name="Gao Y."/>
            <person name="Yu Y."/>
        </authorList>
    </citation>
    <scope>NUCLEOTIDE SEQUENCE [LARGE SCALE GENOMIC DNA]</scope>
    <source>
        <tissue evidence="8">Muscle</tissue>
    </source>
</reference>
<evidence type="ECO:0000259" key="7">
    <source>
        <dbReference type="PROSITE" id="PS50994"/>
    </source>
</evidence>
<keyword evidence="4" id="KW-0255">Endonuclease</keyword>
<dbReference type="FunFam" id="3.10.20.370:FF:000001">
    <property type="entry name" value="Retrovirus-related Pol polyprotein from transposon 17.6-like protein"/>
    <property type="match status" value="1"/>
</dbReference>
<dbReference type="InterPro" id="IPR012337">
    <property type="entry name" value="RNaseH-like_sf"/>
</dbReference>
<dbReference type="Pfam" id="PF00665">
    <property type="entry name" value="rve"/>
    <property type="match status" value="1"/>
</dbReference>
<keyword evidence="2" id="KW-0548">Nucleotidyltransferase</keyword>
<dbReference type="InterPro" id="IPR043128">
    <property type="entry name" value="Rev_trsase/Diguanyl_cyclase"/>
</dbReference>
<dbReference type="SUPFAM" id="SSF56672">
    <property type="entry name" value="DNA/RNA polymerases"/>
    <property type="match status" value="1"/>
</dbReference>
<accession>A0A423TXR6</accession>
<dbReference type="CDD" id="cd09274">
    <property type="entry name" value="RNase_HI_RT_Ty3"/>
    <property type="match status" value="1"/>
</dbReference>